<evidence type="ECO:0000256" key="2">
    <source>
        <dbReference type="ARBA" id="ARBA00022723"/>
    </source>
</evidence>
<reference evidence="4" key="3">
    <citation type="submission" date="2025-05" db="UniProtKB">
        <authorList>
            <consortium name="EnsemblMetazoa"/>
        </authorList>
    </citation>
    <scope>IDENTIFICATION</scope>
</reference>
<evidence type="ECO:0000313" key="5">
    <source>
        <dbReference type="Proteomes" id="UP001652680"/>
    </source>
</evidence>
<sequence length="376" mass="43369">MQDIQIFERSLKDLECFKDFQSFVSTKNNGQIRATHMKKTHRFNPLTDLNENQFRIKYRYTKENLRRIIEIVRDDLEIEYYEPLKREQVPIDLQILSAIRLWGGTEHPKLTAMAHGVSLRTLAKITRRVASVLSSKASRYIRMPATLSEKERMMCSFQAIANMPQVIGALLQTTVRFQPENLAAEDLDGENPFSPREEELHLQIVCDAAHKIRDLDIRLIEEHSMLTDTEMFALSKIKERFEQNEFRGRILLGNEMVRCSSSLFTPVRFPRNQSEELYNHAHSITYASARKCLNLLMSRFGILGTEILGSHGSAKQTITALSILHNMAMEWADPSIDTEQNISPFNSTFFNSIGRAPKSGEDSNRRQFIKIHFASQ</sequence>
<dbReference type="Pfam" id="PF13359">
    <property type="entry name" value="DDE_Tnp_4"/>
    <property type="match status" value="1"/>
</dbReference>
<dbReference type="OrthoDB" id="2430314at2759"/>
<reference evidence="5" key="1">
    <citation type="journal article" date="2021" name="Elife">
        <title>Highly contiguous assemblies of 101 drosophilid genomes.</title>
        <authorList>
            <person name="Kim B.Y."/>
            <person name="Wang J.R."/>
            <person name="Miller D.E."/>
            <person name="Barmina O."/>
            <person name="Delaney E."/>
            <person name="Thompson A."/>
            <person name="Comeault A.A."/>
            <person name="Peede D."/>
            <person name="D'Agostino E.R."/>
            <person name="Pelaez J."/>
            <person name="Aguilar J.M."/>
            <person name="Haji D."/>
            <person name="Matsunaga T."/>
            <person name="Armstrong E.E."/>
            <person name="Zych M."/>
            <person name="Ogawa Y."/>
            <person name="Stamenkovic-Radak M."/>
            <person name="Jelic M."/>
            <person name="Veselinovic M.S."/>
            <person name="Tanaskovic M."/>
            <person name="Eric P."/>
            <person name="Gao J.J."/>
            <person name="Katoh T.K."/>
            <person name="Toda M.J."/>
            <person name="Watabe H."/>
            <person name="Watada M."/>
            <person name="Davis J.S."/>
            <person name="Moyle L.C."/>
            <person name="Manoli G."/>
            <person name="Bertolini E."/>
            <person name="Kostal V."/>
            <person name="Hawley R.S."/>
            <person name="Takahashi A."/>
            <person name="Jones C.D."/>
            <person name="Price D.K."/>
            <person name="Whiteman N."/>
            <person name="Kopp A."/>
            <person name="Matute D.R."/>
            <person name="Petrov D.A."/>
        </authorList>
    </citation>
    <scope>NUCLEOTIDE SEQUENCE [LARGE SCALE GENOMIC DNA]</scope>
</reference>
<organism evidence="6">
    <name type="scientific">Drosophila rhopaloa</name>
    <name type="common">Fruit fly</name>
    <dbReference type="NCBI Taxonomy" id="1041015"/>
    <lineage>
        <taxon>Eukaryota</taxon>
        <taxon>Metazoa</taxon>
        <taxon>Ecdysozoa</taxon>
        <taxon>Arthropoda</taxon>
        <taxon>Hexapoda</taxon>
        <taxon>Insecta</taxon>
        <taxon>Pterygota</taxon>
        <taxon>Neoptera</taxon>
        <taxon>Endopterygota</taxon>
        <taxon>Diptera</taxon>
        <taxon>Brachycera</taxon>
        <taxon>Muscomorpha</taxon>
        <taxon>Ephydroidea</taxon>
        <taxon>Drosophilidae</taxon>
        <taxon>Drosophila</taxon>
        <taxon>Sophophora</taxon>
    </lineage>
</organism>
<evidence type="ECO:0000313" key="4">
    <source>
        <dbReference type="EnsemblMetazoa" id="XP_016977961.1"/>
    </source>
</evidence>
<keyword evidence="5" id="KW-1185">Reference proteome</keyword>
<dbReference type="GeneID" id="108043671"/>
<keyword evidence="2" id="KW-0479">Metal-binding</keyword>
<evidence type="ECO:0000259" key="3">
    <source>
        <dbReference type="Pfam" id="PF13359"/>
    </source>
</evidence>
<dbReference type="GO" id="GO:0046872">
    <property type="term" value="F:metal ion binding"/>
    <property type="evidence" value="ECO:0007669"/>
    <property type="project" value="UniProtKB-KW"/>
</dbReference>
<dbReference type="AlphaFoldDB" id="A0A6P4EY15"/>
<proteinExistence type="predicted"/>
<name>A0A6P4EY15_DRORH</name>
<evidence type="ECO:0000313" key="6">
    <source>
        <dbReference type="RefSeq" id="XP_016977961.1"/>
    </source>
</evidence>
<dbReference type="EnsemblMetazoa" id="XM_017122472.2">
    <property type="protein sequence ID" value="XP_016977961.1"/>
    <property type="gene ID" value="LOC108043671"/>
</dbReference>
<reference evidence="6" key="2">
    <citation type="submission" date="2025-04" db="UniProtKB">
        <authorList>
            <consortium name="RefSeq"/>
        </authorList>
    </citation>
    <scope>IDENTIFICATION</scope>
</reference>
<dbReference type="InterPro" id="IPR027806">
    <property type="entry name" value="HARBI1_dom"/>
</dbReference>
<gene>
    <name evidence="6" type="primary">LOC108043671</name>
    <name evidence="4" type="synonym">108043671</name>
</gene>
<feature type="domain" description="DDE Tnp4" evidence="3">
    <location>
        <begin position="200"/>
        <end position="326"/>
    </location>
</feature>
<protein>
    <submittedName>
        <fullName evidence="6">Nuclease HARBI1</fullName>
    </submittedName>
</protein>
<evidence type="ECO:0000256" key="1">
    <source>
        <dbReference type="ARBA" id="ARBA00001968"/>
    </source>
</evidence>
<comment type="cofactor">
    <cofactor evidence="1">
        <name>a divalent metal cation</name>
        <dbReference type="ChEBI" id="CHEBI:60240"/>
    </cofactor>
</comment>
<accession>A0A6P4EY15</accession>
<dbReference type="Proteomes" id="UP001652680">
    <property type="component" value="Unassembled WGS sequence"/>
</dbReference>
<dbReference type="RefSeq" id="XP_016977961.1">
    <property type="nucleotide sequence ID" value="XM_017122472.1"/>
</dbReference>
<dbReference type="OMA" id="QNISPFN"/>